<reference evidence="6" key="1">
    <citation type="journal article" date="2020" name="bioRxiv">
        <title>Hybrid origin of Populus tomentosa Carr. identified through genome sequencing and phylogenomic analysis.</title>
        <authorList>
            <person name="An X."/>
            <person name="Gao K."/>
            <person name="Chen Z."/>
            <person name="Li J."/>
            <person name="Yang X."/>
            <person name="Yang X."/>
            <person name="Zhou J."/>
            <person name="Guo T."/>
            <person name="Zhao T."/>
            <person name="Huang S."/>
            <person name="Miao D."/>
            <person name="Khan W.U."/>
            <person name="Rao P."/>
            <person name="Ye M."/>
            <person name="Lei B."/>
            <person name="Liao W."/>
            <person name="Wang J."/>
            <person name="Ji L."/>
            <person name="Li Y."/>
            <person name="Guo B."/>
            <person name="Mustafa N.S."/>
            <person name="Li S."/>
            <person name="Yun Q."/>
            <person name="Keller S.R."/>
            <person name="Mao J."/>
            <person name="Zhang R."/>
            <person name="Strauss S.H."/>
        </authorList>
    </citation>
    <scope>NUCLEOTIDE SEQUENCE</scope>
    <source>
        <strain evidence="6">GM15</strain>
        <tissue evidence="6">Leaf</tissue>
    </source>
</reference>
<dbReference type="InterPro" id="IPR005123">
    <property type="entry name" value="Oxoglu/Fe-dep_dioxygenase_dom"/>
</dbReference>
<dbReference type="FunFam" id="2.60.120.590:FF:000015">
    <property type="entry name" value="DNA oxidative demethylase ALKBH2"/>
    <property type="match status" value="1"/>
</dbReference>
<dbReference type="GO" id="GO:0005739">
    <property type="term" value="C:mitochondrion"/>
    <property type="evidence" value="ECO:0007669"/>
    <property type="project" value="TreeGrafter"/>
</dbReference>
<dbReference type="PROSITE" id="PS00099">
    <property type="entry name" value="THIOLASE_3"/>
    <property type="match status" value="1"/>
</dbReference>
<keyword evidence="7" id="KW-1185">Reference proteome</keyword>
<evidence type="ECO:0000256" key="2">
    <source>
        <dbReference type="ARBA" id="ARBA00022679"/>
    </source>
</evidence>
<dbReference type="InterPro" id="IPR002155">
    <property type="entry name" value="Thiolase"/>
</dbReference>
<comment type="similarity">
    <text evidence="1">Belongs to the thiolase-like superfamily. Thiolase family.</text>
</comment>
<evidence type="ECO:0000313" key="6">
    <source>
        <dbReference type="EMBL" id="KAG6770958.1"/>
    </source>
</evidence>
<dbReference type="CDD" id="cd00751">
    <property type="entry name" value="thiolase"/>
    <property type="match status" value="1"/>
</dbReference>
<dbReference type="OrthoDB" id="5404651at2759"/>
<comment type="catalytic activity">
    <reaction evidence="4">
        <text>2 acetyl-CoA = acetoacetyl-CoA + CoA</text>
        <dbReference type="Rhea" id="RHEA:21036"/>
        <dbReference type="ChEBI" id="CHEBI:57286"/>
        <dbReference type="ChEBI" id="CHEBI:57287"/>
        <dbReference type="ChEBI" id="CHEBI:57288"/>
        <dbReference type="EC" id="2.3.1.9"/>
    </reaction>
    <physiologicalReaction direction="left-to-right" evidence="4">
        <dbReference type="Rhea" id="RHEA:21037"/>
    </physiologicalReaction>
</comment>
<dbReference type="Proteomes" id="UP000886885">
    <property type="component" value="Chromosome 6A"/>
</dbReference>
<protein>
    <recommendedName>
        <fullName evidence="5">Fe2OG dioxygenase domain-containing protein</fullName>
    </recommendedName>
</protein>
<dbReference type="FunFam" id="3.40.47.10:FF:000007">
    <property type="entry name" value="acetyl-CoA acetyltransferase, mitochondrial"/>
    <property type="match status" value="1"/>
</dbReference>
<dbReference type="InterPro" id="IPR020613">
    <property type="entry name" value="Thiolase_CS"/>
</dbReference>
<evidence type="ECO:0000256" key="3">
    <source>
        <dbReference type="ARBA" id="ARBA00023315"/>
    </source>
</evidence>
<keyword evidence="3" id="KW-0012">Acyltransferase</keyword>
<evidence type="ECO:0000256" key="1">
    <source>
        <dbReference type="ARBA" id="ARBA00010982"/>
    </source>
</evidence>
<organism evidence="6 7">
    <name type="scientific">Populus tomentosa</name>
    <name type="common">Chinese white poplar</name>
    <dbReference type="NCBI Taxonomy" id="118781"/>
    <lineage>
        <taxon>Eukaryota</taxon>
        <taxon>Viridiplantae</taxon>
        <taxon>Streptophyta</taxon>
        <taxon>Embryophyta</taxon>
        <taxon>Tracheophyta</taxon>
        <taxon>Spermatophyta</taxon>
        <taxon>Magnoliopsida</taxon>
        <taxon>eudicotyledons</taxon>
        <taxon>Gunneridae</taxon>
        <taxon>Pentapetalae</taxon>
        <taxon>rosids</taxon>
        <taxon>fabids</taxon>
        <taxon>Malpighiales</taxon>
        <taxon>Salicaceae</taxon>
        <taxon>Saliceae</taxon>
        <taxon>Populus</taxon>
    </lineage>
</organism>
<dbReference type="PANTHER" id="PTHR18919:SF171">
    <property type="entry name" value="ACETYL-COA ACETYLTRANSFERASE, CYTOSOLIC 1-LIKE ISOFORM X1"/>
    <property type="match status" value="1"/>
</dbReference>
<dbReference type="Pfam" id="PF13532">
    <property type="entry name" value="2OG-FeII_Oxy_2"/>
    <property type="match status" value="1"/>
</dbReference>
<dbReference type="InterPro" id="IPR027450">
    <property type="entry name" value="AlkB-like"/>
</dbReference>
<gene>
    <name evidence="6" type="ORF">POTOM_022301</name>
</gene>
<feature type="domain" description="Fe2OG dioxygenase" evidence="5">
    <location>
        <begin position="120"/>
        <end position="239"/>
    </location>
</feature>
<dbReference type="Pfam" id="PF02803">
    <property type="entry name" value="Thiolase_C"/>
    <property type="match status" value="1"/>
</dbReference>
<evidence type="ECO:0000256" key="4">
    <source>
        <dbReference type="ARBA" id="ARBA00052235"/>
    </source>
</evidence>
<dbReference type="AlphaFoldDB" id="A0A8X7ZRB8"/>
<sequence>MYFNKFKKPENEEVKEESGRGKQSIDLGNGSEVIYIQRFIGFEKSWEFFDYLNKHIPWIRPTIRVFGRQWLQPRDTCYVASPGLPELVYSGYKPHAYSWDDFPPIKDLLDMVHEALPGSKFNSLLLNKYKGGNDNVGWHADDEKLYGPTPEIASVSFGCEREFLLKKRPMKSSQERRLDDEPTSKRLKKSSHFDQHSFILKHGSLLVMKGYTQRDWLHSVPKRAKAEATRINLTFRHVVFFLLLVIAELLCFFHVGTDVCIVGVARTPMGGFLGSLSSFTATKLGSIAIQCALQRANIDPSLVQEVFFGNVLSANLGQAPARQAALGAGIPNSVICTTINKVCASGMKATMLAAQTIQLGINDVVVAGGMESMSNAPKYLAEARKGSRLGHDTIVDGMMKDGLWDVYNDFGMGVCAEICADQHSITRNDQDSYAIQSFERGIAAQNSGHFSWEVVPVEVSGGRGKPSTIVDKDDGLGKFDAAKLRKLRPNFKENGGSVTAGNASSISDGAAALVLMSGEKALKLRLQVIAKIRGYADAAQAPELFTTAPALAIPKAISNAGLEASQVDFYEINEAFSVVALANQKLLGLNPQKVNAHGGAVSLGHPLGCSGARILVTLLGVLKHKNGKYGVGGICNGGGGASALVLELMQVARVGPSSL</sequence>
<dbReference type="NCBIfam" id="TIGR01930">
    <property type="entry name" value="AcCoA-C-Actrans"/>
    <property type="match status" value="1"/>
</dbReference>
<dbReference type="PROSITE" id="PS51471">
    <property type="entry name" value="FE2OG_OXY"/>
    <property type="match status" value="1"/>
</dbReference>
<dbReference type="Pfam" id="PF00108">
    <property type="entry name" value="Thiolase_N"/>
    <property type="match status" value="1"/>
</dbReference>
<accession>A0A8X7ZRB8</accession>
<proteinExistence type="inferred from homology"/>
<evidence type="ECO:0000313" key="7">
    <source>
        <dbReference type="Proteomes" id="UP000886885"/>
    </source>
</evidence>
<dbReference type="PROSITE" id="PS00737">
    <property type="entry name" value="THIOLASE_2"/>
    <property type="match status" value="1"/>
</dbReference>
<dbReference type="InterPro" id="IPR020617">
    <property type="entry name" value="Thiolase_C"/>
</dbReference>
<dbReference type="InterPro" id="IPR020610">
    <property type="entry name" value="Thiolase_AS"/>
</dbReference>
<dbReference type="EMBL" id="JAAWWB010000011">
    <property type="protein sequence ID" value="KAG6770958.1"/>
    <property type="molecule type" value="Genomic_DNA"/>
</dbReference>
<dbReference type="GO" id="GO:0006635">
    <property type="term" value="P:fatty acid beta-oxidation"/>
    <property type="evidence" value="ECO:0007669"/>
    <property type="project" value="TreeGrafter"/>
</dbReference>
<keyword evidence="2" id="KW-0808">Transferase</keyword>
<dbReference type="GO" id="GO:0003985">
    <property type="term" value="F:acetyl-CoA C-acetyltransferase activity"/>
    <property type="evidence" value="ECO:0007669"/>
    <property type="project" value="UniProtKB-EC"/>
</dbReference>
<dbReference type="PANTHER" id="PTHR18919">
    <property type="entry name" value="ACETYL-COA C-ACYLTRANSFERASE"/>
    <property type="match status" value="1"/>
</dbReference>
<comment type="caution">
    <text evidence="6">The sequence shown here is derived from an EMBL/GenBank/DDBJ whole genome shotgun (WGS) entry which is preliminary data.</text>
</comment>
<evidence type="ECO:0000259" key="5">
    <source>
        <dbReference type="PROSITE" id="PS51471"/>
    </source>
</evidence>
<name>A0A8X7ZRB8_POPTO</name>
<dbReference type="InterPro" id="IPR020616">
    <property type="entry name" value="Thiolase_N"/>
</dbReference>